<protein>
    <submittedName>
        <fullName evidence="1">Uncharacterized protein</fullName>
    </submittedName>
</protein>
<proteinExistence type="predicted"/>
<evidence type="ECO:0000313" key="1">
    <source>
        <dbReference type="EMBL" id="RPB27915.1"/>
    </source>
</evidence>
<evidence type="ECO:0000313" key="2">
    <source>
        <dbReference type="Proteomes" id="UP000267821"/>
    </source>
</evidence>
<dbReference type="AlphaFoldDB" id="A0A3N4MGD5"/>
<accession>A0A3N4MGD5</accession>
<keyword evidence="2" id="KW-1185">Reference proteome</keyword>
<dbReference type="PROSITE" id="PS51257">
    <property type="entry name" value="PROKAR_LIPOPROTEIN"/>
    <property type="match status" value="1"/>
</dbReference>
<dbReference type="Proteomes" id="UP000267821">
    <property type="component" value="Unassembled WGS sequence"/>
</dbReference>
<gene>
    <name evidence="1" type="ORF">L211DRAFT_833914</name>
</gene>
<dbReference type="InParanoid" id="A0A3N4MGD5"/>
<name>A0A3N4MGD5_9PEZI</name>
<sequence length="91" mass="10343">MGVNRVLFASNAGSEVCLGPDRYQYIPIVFTAACRESQRADCGRMAADTHELYDILLSMYLVWLTSLPFMLPGMVQRLEATYPSEFARRFI</sequence>
<reference evidence="1 2" key="1">
    <citation type="journal article" date="2018" name="Nat. Ecol. Evol.">
        <title>Pezizomycetes genomes reveal the molecular basis of ectomycorrhizal truffle lifestyle.</title>
        <authorList>
            <person name="Murat C."/>
            <person name="Payen T."/>
            <person name="Noel B."/>
            <person name="Kuo A."/>
            <person name="Morin E."/>
            <person name="Chen J."/>
            <person name="Kohler A."/>
            <person name="Krizsan K."/>
            <person name="Balestrini R."/>
            <person name="Da Silva C."/>
            <person name="Montanini B."/>
            <person name="Hainaut M."/>
            <person name="Levati E."/>
            <person name="Barry K.W."/>
            <person name="Belfiori B."/>
            <person name="Cichocki N."/>
            <person name="Clum A."/>
            <person name="Dockter R.B."/>
            <person name="Fauchery L."/>
            <person name="Guy J."/>
            <person name="Iotti M."/>
            <person name="Le Tacon F."/>
            <person name="Lindquist E.A."/>
            <person name="Lipzen A."/>
            <person name="Malagnac F."/>
            <person name="Mello A."/>
            <person name="Molinier V."/>
            <person name="Miyauchi S."/>
            <person name="Poulain J."/>
            <person name="Riccioni C."/>
            <person name="Rubini A."/>
            <person name="Sitrit Y."/>
            <person name="Splivallo R."/>
            <person name="Traeger S."/>
            <person name="Wang M."/>
            <person name="Zifcakova L."/>
            <person name="Wipf D."/>
            <person name="Zambonelli A."/>
            <person name="Paolocci F."/>
            <person name="Nowrousian M."/>
            <person name="Ottonello S."/>
            <person name="Baldrian P."/>
            <person name="Spatafora J.W."/>
            <person name="Henrissat B."/>
            <person name="Nagy L.G."/>
            <person name="Aury J.M."/>
            <person name="Wincker P."/>
            <person name="Grigoriev I.V."/>
            <person name="Bonfante P."/>
            <person name="Martin F.M."/>
        </authorList>
    </citation>
    <scope>NUCLEOTIDE SEQUENCE [LARGE SCALE GENOMIC DNA]</scope>
    <source>
        <strain evidence="1 2">ATCC MYA-4762</strain>
    </source>
</reference>
<dbReference type="EMBL" id="ML121530">
    <property type="protein sequence ID" value="RPB27915.1"/>
    <property type="molecule type" value="Genomic_DNA"/>
</dbReference>
<organism evidence="1 2">
    <name type="scientific">Terfezia boudieri ATCC MYA-4762</name>
    <dbReference type="NCBI Taxonomy" id="1051890"/>
    <lineage>
        <taxon>Eukaryota</taxon>
        <taxon>Fungi</taxon>
        <taxon>Dikarya</taxon>
        <taxon>Ascomycota</taxon>
        <taxon>Pezizomycotina</taxon>
        <taxon>Pezizomycetes</taxon>
        <taxon>Pezizales</taxon>
        <taxon>Pezizaceae</taxon>
        <taxon>Terfezia</taxon>
    </lineage>
</organism>